<keyword evidence="9" id="KW-0238">DNA-binding</keyword>
<evidence type="ECO:0000256" key="2">
    <source>
        <dbReference type="ARBA" id="ARBA00022679"/>
    </source>
</evidence>
<dbReference type="CDD" id="cd09274">
    <property type="entry name" value="RNase_HI_RT_Ty3"/>
    <property type="match status" value="1"/>
</dbReference>
<keyword evidence="6" id="KW-0255">Endonuclease</keyword>
<evidence type="ECO:0008006" key="16">
    <source>
        <dbReference type="Google" id="ProtNLM"/>
    </source>
</evidence>
<organism evidence="15">
    <name type="scientific">Fagus sylvatica</name>
    <name type="common">Beechnut</name>
    <dbReference type="NCBI Taxonomy" id="28930"/>
    <lineage>
        <taxon>Eukaryota</taxon>
        <taxon>Viridiplantae</taxon>
        <taxon>Streptophyta</taxon>
        <taxon>Embryophyta</taxon>
        <taxon>Tracheophyta</taxon>
        <taxon>Spermatophyta</taxon>
        <taxon>Magnoliopsida</taxon>
        <taxon>eudicotyledons</taxon>
        <taxon>Gunneridae</taxon>
        <taxon>Pentapetalae</taxon>
        <taxon>rosids</taxon>
        <taxon>fabids</taxon>
        <taxon>Fagales</taxon>
        <taxon>Fagaceae</taxon>
        <taxon>Fagus</taxon>
    </lineage>
</organism>
<protein>
    <recommendedName>
        <fullName evidence="16">Reverse transcriptase</fullName>
    </recommendedName>
</protein>
<dbReference type="InterPro" id="IPR041577">
    <property type="entry name" value="RT_RNaseH_2"/>
</dbReference>
<dbReference type="GO" id="GO:0003677">
    <property type="term" value="F:DNA binding"/>
    <property type="evidence" value="ECO:0007669"/>
    <property type="project" value="UniProtKB-KW"/>
</dbReference>
<dbReference type="SMART" id="SM00343">
    <property type="entry name" value="ZnF_C2HC"/>
    <property type="match status" value="2"/>
</dbReference>
<feature type="domain" description="Reverse transcriptase" evidence="13">
    <location>
        <begin position="1101"/>
        <end position="1280"/>
    </location>
</feature>
<dbReference type="SUPFAM" id="SSF57756">
    <property type="entry name" value="Retrovirus zinc finger-like domains"/>
    <property type="match status" value="2"/>
</dbReference>
<keyword evidence="4" id="KW-0540">Nuclease</keyword>
<gene>
    <name evidence="15" type="ORF">FSB_LOCUS22138</name>
</gene>
<feature type="domain" description="Integrase catalytic" evidence="14">
    <location>
        <begin position="1595"/>
        <end position="1708"/>
    </location>
</feature>
<feature type="compositionally biased region" description="Acidic residues" evidence="11">
    <location>
        <begin position="570"/>
        <end position="584"/>
    </location>
</feature>
<evidence type="ECO:0000256" key="10">
    <source>
        <dbReference type="PROSITE-ProRule" id="PRU00047"/>
    </source>
</evidence>
<evidence type="ECO:0000256" key="7">
    <source>
        <dbReference type="ARBA" id="ARBA00022801"/>
    </source>
</evidence>
<feature type="domain" description="CCHC-type" evidence="12">
    <location>
        <begin position="276"/>
        <end position="292"/>
    </location>
</feature>
<dbReference type="EMBL" id="OIVN01001463">
    <property type="protein sequence ID" value="SPC94256.1"/>
    <property type="molecule type" value="Genomic_DNA"/>
</dbReference>
<dbReference type="Gene3D" id="3.10.10.10">
    <property type="entry name" value="HIV Type 1 Reverse Transcriptase, subunit A, domain 1"/>
    <property type="match status" value="2"/>
</dbReference>
<evidence type="ECO:0000259" key="14">
    <source>
        <dbReference type="PROSITE" id="PS50994"/>
    </source>
</evidence>
<keyword evidence="10" id="KW-0863">Zinc-finger</keyword>
<dbReference type="GO" id="GO:0015074">
    <property type="term" value="P:DNA integration"/>
    <property type="evidence" value="ECO:0007669"/>
    <property type="project" value="InterPro"/>
</dbReference>
<feature type="region of interest" description="Disordered" evidence="11">
    <location>
        <begin position="803"/>
        <end position="837"/>
    </location>
</feature>
<evidence type="ECO:0000256" key="9">
    <source>
        <dbReference type="ARBA" id="ARBA00023125"/>
    </source>
</evidence>
<evidence type="ECO:0000256" key="6">
    <source>
        <dbReference type="ARBA" id="ARBA00022759"/>
    </source>
</evidence>
<dbReference type="InterPro" id="IPR001584">
    <property type="entry name" value="Integrase_cat-core"/>
</dbReference>
<accession>A0A2N9FUC2</accession>
<feature type="region of interest" description="Disordered" evidence="11">
    <location>
        <begin position="218"/>
        <end position="269"/>
    </location>
</feature>
<dbReference type="SUPFAM" id="SSF56672">
    <property type="entry name" value="DNA/RNA polymerases"/>
    <property type="match status" value="2"/>
</dbReference>
<evidence type="ECO:0000256" key="11">
    <source>
        <dbReference type="SAM" id="MobiDB-lite"/>
    </source>
</evidence>
<dbReference type="PROSITE" id="PS50994">
    <property type="entry name" value="INTEGRASE"/>
    <property type="match status" value="1"/>
</dbReference>
<dbReference type="Pfam" id="PF00078">
    <property type="entry name" value="RVT_1"/>
    <property type="match status" value="1"/>
</dbReference>
<feature type="compositionally biased region" description="Polar residues" evidence="11">
    <location>
        <begin position="222"/>
        <end position="235"/>
    </location>
</feature>
<dbReference type="PANTHER" id="PTHR35046:SF9">
    <property type="entry name" value="RNA-DIRECTED DNA POLYMERASE"/>
    <property type="match status" value="1"/>
</dbReference>
<dbReference type="FunFam" id="3.30.70.270:FF:000020">
    <property type="entry name" value="Transposon Tf2-6 polyprotein-like Protein"/>
    <property type="match status" value="1"/>
</dbReference>
<evidence type="ECO:0000256" key="1">
    <source>
        <dbReference type="ARBA" id="ARBA00022670"/>
    </source>
</evidence>
<evidence type="ECO:0000256" key="3">
    <source>
        <dbReference type="ARBA" id="ARBA00022695"/>
    </source>
</evidence>
<keyword evidence="10" id="KW-0479">Metal-binding</keyword>
<dbReference type="Pfam" id="PF17919">
    <property type="entry name" value="RT_RNaseH_2"/>
    <property type="match status" value="1"/>
</dbReference>
<dbReference type="Gene3D" id="3.30.420.10">
    <property type="entry name" value="Ribonuclease H-like superfamily/Ribonuclease H"/>
    <property type="match status" value="1"/>
</dbReference>
<proteinExistence type="predicted"/>
<dbReference type="InterPro" id="IPR041588">
    <property type="entry name" value="Integrase_H2C2"/>
</dbReference>
<dbReference type="InterPro" id="IPR005162">
    <property type="entry name" value="Retrotrans_gag_dom"/>
</dbReference>
<dbReference type="FunFam" id="1.10.340.70:FF:000001">
    <property type="entry name" value="Retrovirus-related Pol polyprotein from transposon gypsy-like Protein"/>
    <property type="match status" value="1"/>
</dbReference>
<dbReference type="FunFam" id="3.10.10.10:FF:000007">
    <property type="entry name" value="Retrovirus-related Pol polyprotein from transposon 17.6-like Protein"/>
    <property type="match status" value="1"/>
</dbReference>
<dbReference type="InterPro" id="IPR012337">
    <property type="entry name" value="RNaseH-like_sf"/>
</dbReference>
<dbReference type="GO" id="GO:0006508">
    <property type="term" value="P:proteolysis"/>
    <property type="evidence" value="ECO:0007669"/>
    <property type="project" value="UniProtKB-KW"/>
</dbReference>
<dbReference type="GO" id="GO:0003964">
    <property type="term" value="F:RNA-directed DNA polymerase activity"/>
    <property type="evidence" value="ECO:0007669"/>
    <property type="project" value="UniProtKB-KW"/>
</dbReference>
<dbReference type="InterPro" id="IPR036397">
    <property type="entry name" value="RNaseH_sf"/>
</dbReference>
<feature type="region of interest" description="Disordered" evidence="11">
    <location>
        <begin position="551"/>
        <end position="611"/>
    </location>
</feature>
<dbReference type="GO" id="GO:0004519">
    <property type="term" value="F:endonuclease activity"/>
    <property type="evidence" value="ECO:0007669"/>
    <property type="project" value="UniProtKB-KW"/>
</dbReference>
<dbReference type="CDD" id="cd01647">
    <property type="entry name" value="RT_LTR"/>
    <property type="match status" value="1"/>
</dbReference>
<dbReference type="PROSITE" id="PS50878">
    <property type="entry name" value="RT_POL"/>
    <property type="match status" value="1"/>
</dbReference>
<dbReference type="InterPro" id="IPR036875">
    <property type="entry name" value="Znf_CCHC_sf"/>
</dbReference>
<dbReference type="GO" id="GO:0008270">
    <property type="term" value="F:zinc ion binding"/>
    <property type="evidence" value="ECO:0007669"/>
    <property type="project" value="UniProtKB-KW"/>
</dbReference>
<dbReference type="SUPFAM" id="SSF53098">
    <property type="entry name" value="Ribonuclease H-like"/>
    <property type="match status" value="1"/>
</dbReference>
<dbReference type="InterPro" id="IPR001878">
    <property type="entry name" value="Znf_CCHC"/>
</dbReference>
<keyword evidence="10" id="KW-0862">Zinc</keyword>
<feature type="compositionally biased region" description="Basic and acidic residues" evidence="11">
    <location>
        <begin position="237"/>
        <end position="258"/>
    </location>
</feature>
<reference evidence="15" key="1">
    <citation type="submission" date="2018-02" db="EMBL/GenBank/DDBJ databases">
        <authorList>
            <person name="Cohen D.B."/>
            <person name="Kent A.D."/>
        </authorList>
    </citation>
    <scope>NUCLEOTIDE SEQUENCE</scope>
</reference>
<keyword evidence="2" id="KW-0808">Transferase</keyword>
<dbReference type="PROSITE" id="PS50158">
    <property type="entry name" value="ZF_CCHC"/>
    <property type="match status" value="2"/>
</dbReference>
<keyword evidence="3" id="KW-0548">Nucleotidyltransferase</keyword>
<dbReference type="Gene3D" id="1.10.340.70">
    <property type="match status" value="1"/>
</dbReference>
<keyword evidence="5" id="KW-0064">Aspartyl protease</keyword>
<feature type="compositionally biased region" description="Acidic residues" evidence="11">
    <location>
        <begin position="57"/>
        <end position="70"/>
    </location>
</feature>
<dbReference type="Gene3D" id="3.30.70.270">
    <property type="match status" value="2"/>
</dbReference>
<evidence type="ECO:0000259" key="12">
    <source>
        <dbReference type="PROSITE" id="PS50158"/>
    </source>
</evidence>
<dbReference type="Pfam" id="PF00098">
    <property type="entry name" value="zf-CCHC"/>
    <property type="match status" value="2"/>
</dbReference>
<keyword evidence="8" id="KW-0695">RNA-directed DNA polymerase</keyword>
<sequence length="1778" mass="205152">MLRAMQQQFERMDVMFNEIRDQMDRQDAVIATWREGRPQGGPYVRRQARRALVDDFDGDHEDEFEGEEDQSSLNGRFMPRGERRGRGFRTGLRWRDGTDGNLGNIKTKIPRRNHERAIETWEEVRAIMRRRFVPSHYYRDLYHKLQSLTQGYRSVDDYYKEMEISLIRANVEEDREATMARFLNGLNRDIANVVELQHYVELEDMVHMAIKVERQLKRKGTHSFQNPGSSTSWKSNLRKDEGAVLKSKTEPPKSREEVPSVNKGKTKSQTRNRDIKCFRCLGVGHIASQCPNKGTMIARVDGEVETESESDADQMPMLEDTCDEDVEYPVEGESLVARRALSAQEYEDVFPNDVPSGLPPIRGIEHQIDFVPGATIPNRPAYRSNPEETKELQRQVEELLAKGHVRESMSPCAVPVLLVPKKDGTWRMCVDCRAINNIMKRKTVCQSKEMMGTKVGLVLKDPLQVPDGPITRSRAKKIKEAMQGLVQSTWDEASKSPTIKHITMSHRSDSSPKGKADNSSFVLQAMQQQFERLNFVLGEVRDRMDHQEAAIRNLQGGRDRRRREPRVENEYENEGDGEDEEDLASEVGSGRHRRVRRERGHEWNPGGRDGVDRSLGSIKMKIPSFQGRTDPEVYLEWEKKIDLVFDCHNYSEEKKVKLAVIEFTDYAIIWWDQLVTNRRRNNERPVETWGELKALMRRRFVPSHFYRDLYQRLQNLTQGSRSVEDYHKEMEVAMIRANVEEDREATMARFLSGLNRDIANVIELQHYVEIEDMVHMAMKVERQLKRKGTARYTSVSNTTWKSKWDRNDSAEAKRKTEPPKGKDEGTSNKPKVESQPSRNRDIKCFKCLGSGHIASQCPNRRVMIMRDNGEVMTESEDDSDGMPELVDASDDDGVVYPVTGESLVARRALNTHIKVDDAEQQRENIFHTRCHVNNKWLNDCGEVRVDRQVLVTFSIGKYLDEVLCDVVPMHAGHILLGRPWQYDRRVTHDGFKNMYSFVKGGKTIKLAPLTPSQDRPMILLVYKESYLNLDETNKSLPSLAVSLLQEFEDVFPEEMPNELPPIRGIEHQIDFVPGAAIPNRPAYRSNPEETKELQRQVEDLMSKGYVRESMSPCAVPVLLVPKKDGTWRMCVDCRAINNITVKYRHPIPRLDDMLDELHGSCIFSKIDLKSGYHQIRMKEGDEWKTAFKTKYGLYEWLVMPFGLTNAPSTFMRLMNHVLRAFIGKFVVVYFDDILVYSKDLNEHIEHLRYVFDVLKCEKLYANFKKCNFCMEKVVFLGYVVTTTGIEVDEEKVKAIKEWPTPKSITEVRSFHGLASFYRRFVKDFSTLAAPLTEIIKKNVGFHWGADQDNAFATIKERLCSAPVLALPNFNKTFEIECDASGIGIGAVLMQDRRPIAFFKTWQHYLWPREFVIHTDHESLKHLKGQGKLNQRHARWLEYIETFPYVIRYKQGKENIVADALSRRYVLLTSMSAKLLGFEYVKDMYADDADFSDVYKACDKTAFGKFYKHDGYLFKESKLCVPSCSMRELLVREAHGGGLMGHFGVKKTLDILHEHFFWPKMKKDVNHICGGCITCRKAKSKVLPHGLYTPLPVPNDATNIADLFFREIVRLHGVPRSIVSDRDVKFLSYFWKVLWGKLGTKLLFSTTCHPQTDGQTEVVNRTLTQLLRTVVHKNLKTWEDCLPFIEFAYNRAMHSTTSYSPFEIVYGFNPLTPLDLMPLPIDGRSSLDGQKKAELVKSLHERVRLQIAQKNERVASQANKGRRHVIFEPGDMNPRNGIP</sequence>
<dbReference type="PANTHER" id="PTHR35046">
    <property type="entry name" value="ZINC KNUCKLE (CCHC-TYPE) FAMILY PROTEIN"/>
    <property type="match status" value="1"/>
</dbReference>
<dbReference type="InterPro" id="IPR043128">
    <property type="entry name" value="Rev_trsase/Diguanyl_cyclase"/>
</dbReference>
<dbReference type="Pfam" id="PF17921">
    <property type="entry name" value="Integrase_H2C2"/>
    <property type="match status" value="1"/>
</dbReference>
<feature type="region of interest" description="Disordered" evidence="11">
    <location>
        <begin position="57"/>
        <end position="80"/>
    </location>
</feature>
<evidence type="ECO:0000256" key="4">
    <source>
        <dbReference type="ARBA" id="ARBA00022722"/>
    </source>
</evidence>
<evidence type="ECO:0000256" key="5">
    <source>
        <dbReference type="ARBA" id="ARBA00022750"/>
    </source>
</evidence>
<feature type="domain" description="CCHC-type" evidence="12">
    <location>
        <begin position="843"/>
        <end position="859"/>
    </location>
</feature>
<name>A0A2N9FUC2_FAGSY</name>
<dbReference type="InterPro" id="IPR043502">
    <property type="entry name" value="DNA/RNA_pol_sf"/>
</dbReference>
<dbReference type="InterPro" id="IPR000477">
    <property type="entry name" value="RT_dom"/>
</dbReference>
<dbReference type="GO" id="GO:0004190">
    <property type="term" value="F:aspartic-type endopeptidase activity"/>
    <property type="evidence" value="ECO:0007669"/>
    <property type="project" value="UniProtKB-KW"/>
</dbReference>
<evidence type="ECO:0000256" key="8">
    <source>
        <dbReference type="ARBA" id="ARBA00022918"/>
    </source>
</evidence>
<dbReference type="Gene3D" id="4.10.60.10">
    <property type="entry name" value="Zinc finger, CCHC-type"/>
    <property type="match status" value="2"/>
</dbReference>
<keyword evidence="1" id="KW-0645">Protease</keyword>
<evidence type="ECO:0000259" key="13">
    <source>
        <dbReference type="PROSITE" id="PS50878"/>
    </source>
</evidence>
<evidence type="ECO:0000313" key="15">
    <source>
        <dbReference type="EMBL" id="SPC94256.1"/>
    </source>
</evidence>
<dbReference type="Pfam" id="PF03732">
    <property type="entry name" value="Retrotrans_gag"/>
    <property type="match status" value="2"/>
</dbReference>
<keyword evidence="7" id="KW-0378">Hydrolase</keyword>